<feature type="compositionally biased region" description="Polar residues" evidence="1">
    <location>
        <begin position="210"/>
        <end position="221"/>
    </location>
</feature>
<sequence>MFPDTEWHAIRPWAPTLSLSVREITSVSATFLLSSSFTGDFDSSLASIGLEAAAVADDDPENGQDEAASSSMPGKPNSVIADALAQGLSVNVNGSPWPRAFVRIDDQLDEAVIIIYALMPGRQYDIELGLAPAGQPTSTVRRQVTTDGRCGSTYGPRITHPDNSTSSSDPHSTPSTSPSRTVPGTPPNATPQITLEDRLSQLQHTLSAVNSERETLLSSLKSARREAQKADRHSRTSERNAAAELKGKQKVLALQEAVKRAQNAAKDTEALSAEVEANMPELNERKQKKEDEHSKIKSEADKARKEREDVEEKERKREKLESTVIPDLEEKLKDMEKEIEVEESGLARLEMEETFALSQAHIVEAASPSFSRPRYHSAGERPSPIGRPPPSLIQRPDLSGSSPNGSINVSSGGPLWSPTHVHRQQSHGQTSQTHNPRSHSYHNHNTPILLMHPQQQRRGSLKANITSSASTPNALSSLTTLTSSPTANSSPTSSSPTRTTASSTLSSRAPVFEPSKSVMAASHSGGQSQFHGIASNSTNTSPVAAIQRPIGTNGVSAVGAGRSHSQSGNAKNGSVGVAQWPAMHAHGHGHGHGHRDTHVAYDASR</sequence>
<feature type="region of interest" description="Disordered" evidence="1">
    <location>
        <begin position="56"/>
        <end position="76"/>
    </location>
</feature>
<feature type="compositionally biased region" description="Polar residues" evidence="1">
    <location>
        <begin position="399"/>
        <end position="411"/>
    </location>
</feature>
<reference evidence="3" key="2">
    <citation type="submission" date="2015-01" db="EMBL/GenBank/DDBJ databases">
        <title>Evolutionary Origins and Diversification of the Mycorrhizal Mutualists.</title>
        <authorList>
            <consortium name="DOE Joint Genome Institute"/>
            <consortium name="Mycorrhizal Genomics Consortium"/>
            <person name="Kohler A."/>
            <person name="Kuo A."/>
            <person name="Nagy L.G."/>
            <person name="Floudas D."/>
            <person name="Copeland A."/>
            <person name="Barry K.W."/>
            <person name="Cichocki N."/>
            <person name="Veneault-Fourrey C."/>
            <person name="LaButti K."/>
            <person name="Lindquist E.A."/>
            <person name="Lipzen A."/>
            <person name="Lundell T."/>
            <person name="Morin E."/>
            <person name="Murat C."/>
            <person name="Riley R."/>
            <person name="Ohm R."/>
            <person name="Sun H."/>
            <person name="Tunlid A."/>
            <person name="Henrissat B."/>
            <person name="Grigoriev I.V."/>
            <person name="Hibbett D.S."/>
            <person name="Martin F."/>
        </authorList>
    </citation>
    <scope>NUCLEOTIDE SEQUENCE [LARGE SCALE GENOMIC DNA]</scope>
    <source>
        <strain evidence="3">h7</strain>
    </source>
</reference>
<evidence type="ECO:0000313" key="3">
    <source>
        <dbReference type="Proteomes" id="UP000053424"/>
    </source>
</evidence>
<dbReference type="AlphaFoldDB" id="A0A0C3CEU9"/>
<feature type="region of interest" description="Disordered" evidence="1">
    <location>
        <begin position="133"/>
        <end position="192"/>
    </location>
</feature>
<feature type="compositionally biased region" description="Low complexity" evidence="1">
    <location>
        <begin position="466"/>
        <end position="510"/>
    </location>
</feature>
<reference evidence="2 3" key="1">
    <citation type="submission" date="2014-04" db="EMBL/GenBank/DDBJ databases">
        <authorList>
            <consortium name="DOE Joint Genome Institute"/>
            <person name="Kuo A."/>
            <person name="Gay G."/>
            <person name="Dore J."/>
            <person name="Kohler A."/>
            <person name="Nagy L.G."/>
            <person name="Floudas D."/>
            <person name="Copeland A."/>
            <person name="Barry K.W."/>
            <person name="Cichocki N."/>
            <person name="Veneault-Fourrey C."/>
            <person name="LaButti K."/>
            <person name="Lindquist E.A."/>
            <person name="Lipzen A."/>
            <person name="Lundell T."/>
            <person name="Morin E."/>
            <person name="Murat C."/>
            <person name="Sun H."/>
            <person name="Tunlid A."/>
            <person name="Henrissat B."/>
            <person name="Grigoriev I.V."/>
            <person name="Hibbett D.S."/>
            <person name="Martin F."/>
            <person name="Nordberg H.P."/>
            <person name="Cantor M.N."/>
            <person name="Hua S.X."/>
        </authorList>
    </citation>
    <scope>NUCLEOTIDE SEQUENCE [LARGE SCALE GENOMIC DNA]</scope>
    <source>
        <strain evidence="3">h7</strain>
    </source>
</reference>
<feature type="region of interest" description="Disordered" evidence="1">
    <location>
        <begin position="265"/>
        <end position="319"/>
    </location>
</feature>
<dbReference type="STRING" id="686832.A0A0C3CEU9"/>
<gene>
    <name evidence="2" type="ORF">M413DRAFT_444582</name>
</gene>
<feature type="compositionally biased region" description="Low complexity" evidence="1">
    <location>
        <begin position="161"/>
        <end position="183"/>
    </location>
</feature>
<protein>
    <submittedName>
        <fullName evidence="2">Uncharacterized protein</fullName>
    </submittedName>
</protein>
<evidence type="ECO:0000313" key="2">
    <source>
        <dbReference type="EMBL" id="KIM42116.1"/>
    </source>
</evidence>
<accession>A0A0C3CEU9</accession>
<dbReference type="Proteomes" id="UP000053424">
    <property type="component" value="Unassembled WGS sequence"/>
</dbReference>
<feature type="compositionally biased region" description="Basic and acidic residues" evidence="1">
    <location>
        <begin position="223"/>
        <end position="238"/>
    </location>
</feature>
<feature type="compositionally biased region" description="Polar residues" evidence="1">
    <location>
        <begin position="524"/>
        <end position="539"/>
    </location>
</feature>
<dbReference type="OrthoDB" id="2596255at2759"/>
<feature type="region of interest" description="Disordered" evidence="1">
    <location>
        <begin position="368"/>
        <end position="539"/>
    </location>
</feature>
<name>A0A0C3CEU9_HEBCY</name>
<feature type="region of interest" description="Disordered" evidence="1">
    <location>
        <begin position="210"/>
        <end position="244"/>
    </location>
</feature>
<feature type="compositionally biased region" description="Basic and acidic residues" evidence="1">
    <location>
        <begin position="282"/>
        <end position="319"/>
    </location>
</feature>
<proteinExistence type="predicted"/>
<organism evidence="2 3">
    <name type="scientific">Hebeloma cylindrosporum</name>
    <dbReference type="NCBI Taxonomy" id="76867"/>
    <lineage>
        <taxon>Eukaryota</taxon>
        <taxon>Fungi</taxon>
        <taxon>Dikarya</taxon>
        <taxon>Basidiomycota</taxon>
        <taxon>Agaricomycotina</taxon>
        <taxon>Agaricomycetes</taxon>
        <taxon>Agaricomycetidae</taxon>
        <taxon>Agaricales</taxon>
        <taxon>Agaricineae</taxon>
        <taxon>Hymenogastraceae</taxon>
        <taxon>Hebeloma</taxon>
    </lineage>
</organism>
<evidence type="ECO:0000256" key="1">
    <source>
        <dbReference type="SAM" id="MobiDB-lite"/>
    </source>
</evidence>
<dbReference type="HOGENOM" id="CLU_027203_0_0_1"/>
<keyword evidence="3" id="KW-1185">Reference proteome</keyword>
<feature type="compositionally biased region" description="Polar residues" evidence="1">
    <location>
        <begin position="135"/>
        <end position="146"/>
    </location>
</feature>
<feature type="compositionally biased region" description="Polar residues" evidence="1">
    <location>
        <begin position="426"/>
        <end position="435"/>
    </location>
</feature>
<dbReference type="EMBL" id="KN831778">
    <property type="protein sequence ID" value="KIM42116.1"/>
    <property type="molecule type" value="Genomic_DNA"/>
</dbReference>